<dbReference type="EMBL" id="CP071091">
    <property type="protein sequence ID" value="QSQ17238.1"/>
    <property type="molecule type" value="Genomic_DNA"/>
</dbReference>
<gene>
    <name evidence="4" type="ORF">JY572_14755</name>
</gene>
<protein>
    <submittedName>
        <fullName evidence="4">Uncharacterized protein</fullName>
    </submittedName>
</protein>
<keyword evidence="3" id="KW-0472">Membrane</keyword>
<feature type="region of interest" description="Disordered" evidence="2">
    <location>
        <begin position="783"/>
        <end position="852"/>
    </location>
</feature>
<accession>A0ABX7NEZ6</accession>
<evidence type="ECO:0000256" key="2">
    <source>
        <dbReference type="SAM" id="MobiDB-lite"/>
    </source>
</evidence>
<keyword evidence="1" id="KW-0175">Coiled coil</keyword>
<dbReference type="Proteomes" id="UP000663090">
    <property type="component" value="Chromosome"/>
</dbReference>
<name>A0ABX7NEZ6_9BACT</name>
<feature type="transmembrane region" description="Helical" evidence="3">
    <location>
        <begin position="227"/>
        <end position="256"/>
    </location>
</feature>
<sequence>MALKVGDLYVSVSAAIGEALKSLGQLVDAVEKAAREVKNAGNDMGEIGAVVAAGIGAAVAAATESNEGMKKEVQELTDLVYTLAADLGDLFAPVVEKLADFMSRLVANFQRLSPEVKSAGAEIAVWVAGAGLAMGAVGKLAGVVEAMAGTMGLLVKVMAAANTSTAVAGIASGFASSAAGLRRLMDLRPGELLAGIGTSAKAATSGLGGLGPALGNIASGLKFTATYLAYFSAPLVAIAAAVAALTLLAGSIYGAWTDTSTGVKDSVLEIFAAIGGVAKEVWEVLSNTFDALGKVFEAIVTRAINLLTWLLRTAAENLAPIADAAQQGNIARALRKISGMTGEEIVKAFKKGAAEAAEKVTAAGAAVSGTLADMGATAASFGKEIKQGVAFGVGKSFDGTKQMFDALGVPSMFETLKALFTGPILADVGKPDVRYTESRRKELAAEAEALEQRIKELGQMQARAAAESAEELRKQLAAEREAAEESFRIITEETERLAEEAQRMAAAAQEAIKQARQALVDRAIGSLGKLGDLFNSAMQGFQAGGVYGAIIAVVAELLASSKGFADAIGALNGLIQSLADGLGTILEPAQPLLGALKGVIDAFFEVLTPVFEMLNAAVEAIAPPLVIFGKLLEGLAPMLSAGAKALTAIMDPLNMLAGPAMEALFEVLKFVSEVILKVSIALGEVWNAIIKAIQWVLRQISKAVEWLGIKALKKLADSMEGMKADTDAMRDSLSELQDTTWQSARDQANHNAEVLRGTKALEKMTEALTNVPAAWKVALRRFASQDTQDGPKRPNTPTPPPTAGNGPPRTNPPVTYEDLPQRQRDREERERERRGEVIPKTSLPGNAKSGPTYNVTINGVDAEKAVDEALRFAQRTSSLHRLAEDGRSVPKGYRFA</sequence>
<evidence type="ECO:0000313" key="5">
    <source>
        <dbReference type="Proteomes" id="UP000663090"/>
    </source>
</evidence>
<reference evidence="4 5" key="1">
    <citation type="submission" date="2021-02" db="EMBL/GenBank/DDBJ databases">
        <title>De Novo genome assembly of isolated myxobacteria.</title>
        <authorList>
            <person name="Stevens D.C."/>
        </authorList>
    </citation>
    <scope>NUCLEOTIDE SEQUENCE [LARGE SCALE GENOMIC DNA]</scope>
    <source>
        <strain evidence="4 5">SCHIC003</strain>
    </source>
</reference>
<evidence type="ECO:0000256" key="3">
    <source>
        <dbReference type="SAM" id="Phobius"/>
    </source>
</evidence>
<feature type="coiled-coil region" evidence="1">
    <location>
        <begin position="433"/>
        <end position="518"/>
    </location>
</feature>
<dbReference type="RefSeq" id="WP_206718872.1">
    <property type="nucleotide sequence ID" value="NZ_CP071091.1"/>
</dbReference>
<organism evidence="4 5">
    <name type="scientific">Myxococcus landrumensis</name>
    <dbReference type="NCBI Taxonomy" id="2813577"/>
    <lineage>
        <taxon>Bacteria</taxon>
        <taxon>Pseudomonadati</taxon>
        <taxon>Myxococcota</taxon>
        <taxon>Myxococcia</taxon>
        <taxon>Myxococcales</taxon>
        <taxon>Cystobacterineae</taxon>
        <taxon>Myxococcaceae</taxon>
        <taxon>Myxococcus</taxon>
    </lineage>
</organism>
<keyword evidence="3" id="KW-0812">Transmembrane</keyword>
<evidence type="ECO:0000256" key="1">
    <source>
        <dbReference type="SAM" id="Coils"/>
    </source>
</evidence>
<proteinExistence type="predicted"/>
<keyword evidence="3" id="KW-1133">Transmembrane helix</keyword>
<evidence type="ECO:0000313" key="4">
    <source>
        <dbReference type="EMBL" id="QSQ17238.1"/>
    </source>
</evidence>
<keyword evidence="5" id="KW-1185">Reference proteome</keyword>
<feature type="compositionally biased region" description="Basic and acidic residues" evidence="2">
    <location>
        <begin position="819"/>
        <end position="837"/>
    </location>
</feature>